<gene>
    <name evidence="2" type="ORF">ATH84_104423</name>
</gene>
<keyword evidence="1" id="KW-0812">Transmembrane</keyword>
<dbReference type="AlphaFoldDB" id="A0AAQ0HEK6"/>
<keyword evidence="1" id="KW-0472">Membrane</keyword>
<name>A0AAQ0HEK6_PARVE</name>
<proteinExistence type="predicted"/>
<sequence>MPEQSALAGLIAGWNGYALHEGFAQRCIVFETDICGMFCTMAGMGWLMLISLLFPRGVNYWGWHGRAYC</sequence>
<keyword evidence="3" id="KW-1185">Reference proteome</keyword>
<evidence type="ECO:0000256" key="1">
    <source>
        <dbReference type="SAM" id="Phobius"/>
    </source>
</evidence>
<feature type="transmembrane region" description="Helical" evidence="1">
    <location>
        <begin position="34"/>
        <end position="54"/>
    </location>
</feature>
<dbReference type="Proteomes" id="UP000256794">
    <property type="component" value="Unassembled WGS sequence"/>
</dbReference>
<accession>A0AAQ0HEK6</accession>
<keyword evidence="1" id="KW-1133">Transmembrane helix</keyword>
<evidence type="ECO:0000313" key="2">
    <source>
        <dbReference type="EMBL" id="REG32698.1"/>
    </source>
</evidence>
<organism evidence="2 3">
    <name type="scientific">Paracoccus versutus</name>
    <name type="common">Thiobacillus versutus</name>
    <dbReference type="NCBI Taxonomy" id="34007"/>
    <lineage>
        <taxon>Bacteria</taxon>
        <taxon>Pseudomonadati</taxon>
        <taxon>Pseudomonadota</taxon>
        <taxon>Alphaproteobacteria</taxon>
        <taxon>Rhodobacterales</taxon>
        <taxon>Paracoccaceae</taxon>
        <taxon>Paracoccus</taxon>
    </lineage>
</organism>
<dbReference type="EMBL" id="QUMX01000044">
    <property type="protein sequence ID" value="REG32698.1"/>
    <property type="molecule type" value="Genomic_DNA"/>
</dbReference>
<protein>
    <submittedName>
        <fullName evidence="2">Uncharacterized protein</fullName>
    </submittedName>
</protein>
<comment type="caution">
    <text evidence="2">The sequence shown here is derived from an EMBL/GenBank/DDBJ whole genome shotgun (WGS) entry which is preliminary data.</text>
</comment>
<evidence type="ECO:0000313" key="3">
    <source>
        <dbReference type="Proteomes" id="UP000256794"/>
    </source>
</evidence>
<reference evidence="2 3" key="1">
    <citation type="submission" date="2018-08" db="EMBL/GenBank/DDBJ databases">
        <title>Genomic Encyclopedia of Archaeal and Bacterial Type Strains, Phase II (KMG-II): from individual species to whole genera.</title>
        <authorList>
            <person name="Goeker M."/>
        </authorList>
    </citation>
    <scope>NUCLEOTIDE SEQUENCE [LARGE SCALE GENOMIC DNA]</scope>
    <source>
        <strain evidence="2 3">DSM 582</strain>
    </source>
</reference>